<dbReference type="InterPro" id="IPR000119">
    <property type="entry name" value="Hist_DNA-bd"/>
</dbReference>
<protein>
    <submittedName>
        <fullName evidence="4">DNA-binding protein</fullName>
    </submittedName>
</protein>
<dbReference type="AlphaFoldDB" id="A0A6B8MCZ0"/>
<dbReference type="Pfam" id="PF00216">
    <property type="entry name" value="Bac_DNA_binding"/>
    <property type="match status" value="1"/>
</dbReference>
<keyword evidence="5" id="KW-1185">Reference proteome</keyword>
<dbReference type="Gene3D" id="4.10.520.10">
    <property type="entry name" value="IHF-like DNA-binding proteins"/>
    <property type="match status" value="1"/>
</dbReference>
<accession>A0A6B8MCZ0</accession>
<evidence type="ECO:0000256" key="3">
    <source>
        <dbReference type="RuleBase" id="RU003939"/>
    </source>
</evidence>
<gene>
    <name evidence="4" type="ORF">F7D14_01880</name>
</gene>
<dbReference type="Proteomes" id="UP000422569">
    <property type="component" value="Chromosome"/>
</dbReference>
<dbReference type="EMBL" id="CP044331">
    <property type="protein sequence ID" value="QGM99489.1"/>
    <property type="molecule type" value="Genomic_DNA"/>
</dbReference>
<dbReference type="GO" id="GO:0030527">
    <property type="term" value="F:structural constituent of chromatin"/>
    <property type="evidence" value="ECO:0007669"/>
    <property type="project" value="InterPro"/>
</dbReference>
<reference evidence="4 5" key="1">
    <citation type="submission" date="2019-09" db="EMBL/GenBank/DDBJ databases">
        <title>Isolation and complete genome sequencing of Methylocystis species.</title>
        <authorList>
            <person name="Rumah B.L."/>
            <person name="Stead C.E."/>
            <person name="Stevens B.C."/>
            <person name="Minton N.P."/>
            <person name="Grosse-Honebrink A."/>
            <person name="Zhang Y."/>
        </authorList>
    </citation>
    <scope>NUCLEOTIDE SEQUENCE [LARGE SCALE GENOMIC DNA]</scope>
    <source>
        <strain evidence="4 5">BRCS2</strain>
    </source>
</reference>
<keyword evidence="2 4" id="KW-0238">DNA-binding</keyword>
<dbReference type="GO" id="GO:0003677">
    <property type="term" value="F:DNA binding"/>
    <property type="evidence" value="ECO:0007669"/>
    <property type="project" value="UniProtKB-KW"/>
</dbReference>
<organism evidence="4 5">
    <name type="scientific">Methylocystis parvus</name>
    <dbReference type="NCBI Taxonomy" id="134"/>
    <lineage>
        <taxon>Bacteria</taxon>
        <taxon>Pseudomonadati</taxon>
        <taxon>Pseudomonadota</taxon>
        <taxon>Alphaproteobacteria</taxon>
        <taxon>Hyphomicrobiales</taxon>
        <taxon>Methylocystaceae</taxon>
        <taxon>Methylocystis</taxon>
    </lineage>
</organism>
<dbReference type="SMART" id="SM00411">
    <property type="entry name" value="BHL"/>
    <property type="match status" value="1"/>
</dbReference>
<evidence type="ECO:0000256" key="1">
    <source>
        <dbReference type="ARBA" id="ARBA00010529"/>
    </source>
</evidence>
<dbReference type="InterPro" id="IPR010992">
    <property type="entry name" value="IHF-like_DNA-bd_dom_sf"/>
</dbReference>
<sequence length="129" mass="13594">MAKAKTTKAAATARVSRAEAPAIRPVKETMTKSALINYIAEQNELPRKTAAAVYATLEGVFMGSVHPKGVGEFTLPGLLKVTLRKVPARKAGTLVRNPATGEMVKAAAKPASVRVKIRALSKLKSAATK</sequence>
<evidence type="ECO:0000256" key="2">
    <source>
        <dbReference type="ARBA" id="ARBA00023125"/>
    </source>
</evidence>
<evidence type="ECO:0000313" key="4">
    <source>
        <dbReference type="EMBL" id="QGM99489.1"/>
    </source>
</evidence>
<dbReference type="SUPFAM" id="SSF47729">
    <property type="entry name" value="IHF-like DNA-binding proteins"/>
    <property type="match status" value="1"/>
</dbReference>
<proteinExistence type="inferred from homology"/>
<dbReference type="CDD" id="cd13834">
    <property type="entry name" value="HU_like"/>
    <property type="match status" value="1"/>
</dbReference>
<evidence type="ECO:0000313" key="5">
    <source>
        <dbReference type="Proteomes" id="UP000422569"/>
    </source>
</evidence>
<name>A0A6B8MCZ0_9HYPH</name>
<comment type="similarity">
    <text evidence="1 3">Belongs to the bacterial histone-like protein family.</text>
</comment>
<dbReference type="KEGG" id="mpar:F7D14_01880"/>